<evidence type="ECO:0000259" key="1">
    <source>
        <dbReference type="Pfam" id="PF20378"/>
    </source>
</evidence>
<dbReference type="Pfam" id="PF20378">
    <property type="entry name" value="DUF6673"/>
    <property type="match status" value="1"/>
</dbReference>
<comment type="caution">
    <text evidence="2">The sequence shown here is derived from an EMBL/GenBank/DDBJ whole genome shotgun (WGS) entry which is preliminary data.</text>
</comment>
<keyword evidence="3" id="KW-1185">Reference proteome</keyword>
<dbReference type="InterPro" id="IPR046655">
    <property type="entry name" value="DUF6673"/>
</dbReference>
<reference evidence="2 3" key="1">
    <citation type="submission" date="2022-03" db="EMBL/GenBank/DDBJ databases">
        <title>Novel taxa within the pig intestine.</title>
        <authorList>
            <person name="Wylensek D."/>
            <person name="Bishof K."/>
            <person name="Afrizal A."/>
            <person name="Clavel T."/>
        </authorList>
    </citation>
    <scope>NUCLEOTIDE SEQUENCE [LARGE SCALE GENOMIC DNA]</scope>
    <source>
        <strain evidence="2 3">Cla-KB-P134</strain>
    </source>
</reference>
<dbReference type="EMBL" id="JALBUS010000002">
    <property type="protein sequence ID" value="MDX8416558.1"/>
    <property type="molecule type" value="Genomic_DNA"/>
</dbReference>
<accession>A0ABU4WJW4</accession>
<gene>
    <name evidence="2" type="ORF">MOZ64_01705</name>
</gene>
<evidence type="ECO:0000313" key="3">
    <source>
        <dbReference type="Proteomes" id="UP001285244"/>
    </source>
</evidence>
<name>A0ABU4WJW4_9FIRM</name>
<dbReference type="RefSeq" id="WP_320324894.1">
    <property type="nucleotide sequence ID" value="NZ_JALBUS010000002.1"/>
</dbReference>
<sequence length="130" mass="15396">MSKWKIRDAVLEFDWNDYDDTMRFHEAEEALNKKDLEKALNKPNITQWDQTKLYCEAWNQYFDTVFGVGTSDKLFNGKRNRVLTTTTICAYTEFMRKAREEANKADVEASKQLDKAYKDLSEFLKDKMVN</sequence>
<organism evidence="2 3">
    <name type="scientific">Absicoccus intestinalis</name>
    <dbReference type="NCBI Taxonomy" id="2926319"/>
    <lineage>
        <taxon>Bacteria</taxon>
        <taxon>Bacillati</taxon>
        <taxon>Bacillota</taxon>
        <taxon>Erysipelotrichia</taxon>
        <taxon>Erysipelotrichales</taxon>
        <taxon>Erysipelotrichaceae</taxon>
        <taxon>Absicoccus</taxon>
    </lineage>
</organism>
<dbReference type="Proteomes" id="UP001285244">
    <property type="component" value="Unassembled WGS sequence"/>
</dbReference>
<proteinExistence type="predicted"/>
<feature type="domain" description="DUF6673" evidence="1">
    <location>
        <begin position="26"/>
        <end position="106"/>
    </location>
</feature>
<evidence type="ECO:0000313" key="2">
    <source>
        <dbReference type="EMBL" id="MDX8416558.1"/>
    </source>
</evidence>
<protein>
    <recommendedName>
        <fullName evidence="1">DUF6673 domain-containing protein</fullName>
    </recommendedName>
</protein>